<dbReference type="Pfam" id="PF13508">
    <property type="entry name" value="Acetyltransf_7"/>
    <property type="match status" value="1"/>
</dbReference>
<proteinExistence type="predicted"/>
<dbReference type="InterPro" id="IPR016181">
    <property type="entry name" value="Acyl_CoA_acyltransferase"/>
</dbReference>
<dbReference type="SUPFAM" id="SSF55729">
    <property type="entry name" value="Acyl-CoA N-acyltransferases (Nat)"/>
    <property type="match status" value="1"/>
</dbReference>
<dbReference type="OrthoDB" id="9775804at2"/>
<dbReference type="PROSITE" id="PS51186">
    <property type="entry name" value="GNAT"/>
    <property type="match status" value="1"/>
</dbReference>
<dbReference type="Gene3D" id="3.40.630.30">
    <property type="match status" value="1"/>
</dbReference>
<gene>
    <name evidence="2" type="ORF">EDC19_2122</name>
</gene>
<dbReference type="AlphaFoldDB" id="A0A4R1MIZ1"/>
<evidence type="ECO:0000313" key="2">
    <source>
        <dbReference type="EMBL" id="TCK92387.1"/>
    </source>
</evidence>
<accession>A0A4R1MIZ1</accession>
<dbReference type="RefSeq" id="WP_132282824.1">
    <property type="nucleotide sequence ID" value="NZ_SMGQ01000014.1"/>
</dbReference>
<keyword evidence="3" id="KW-1185">Reference proteome</keyword>
<keyword evidence="2" id="KW-0808">Transferase</keyword>
<feature type="domain" description="N-acetyltransferase" evidence="1">
    <location>
        <begin position="1"/>
        <end position="145"/>
    </location>
</feature>
<evidence type="ECO:0000313" key="3">
    <source>
        <dbReference type="Proteomes" id="UP000294545"/>
    </source>
</evidence>
<evidence type="ECO:0000259" key="1">
    <source>
        <dbReference type="PROSITE" id="PS51186"/>
    </source>
</evidence>
<name>A0A4R1MIZ1_9FIRM</name>
<comment type="caution">
    <text evidence="2">The sequence shown here is derived from an EMBL/GenBank/DDBJ whole genome shotgun (WGS) entry which is preliminary data.</text>
</comment>
<dbReference type="EMBL" id="SMGQ01000014">
    <property type="protein sequence ID" value="TCK92387.1"/>
    <property type="molecule type" value="Genomic_DNA"/>
</dbReference>
<dbReference type="GO" id="GO:0016747">
    <property type="term" value="F:acyltransferase activity, transferring groups other than amino-acyl groups"/>
    <property type="evidence" value="ECO:0007669"/>
    <property type="project" value="InterPro"/>
</dbReference>
<protein>
    <submittedName>
        <fullName evidence="2">Acetyltransferase (GNAT) family protein</fullName>
    </submittedName>
</protein>
<dbReference type="CDD" id="cd04301">
    <property type="entry name" value="NAT_SF"/>
    <property type="match status" value="1"/>
</dbReference>
<reference evidence="2 3" key="1">
    <citation type="submission" date="2019-03" db="EMBL/GenBank/DDBJ databases">
        <title>Genomic Encyclopedia of Type Strains, Phase IV (KMG-IV): sequencing the most valuable type-strain genomes for metagenomic binning, comparative biology and taxonomic classification.</title>
        <authorList>
            <person name="Goeker M."/>
        </authorList>
    </citation>
    <scope>NUCLEOTIDE SEQUENCE [LARGE SCALE GENOMIC DNA]</scope>
    <source>
        <strain evidence="2 3">DSM 24176</strain>
    </source>
</reference>
<sequence>MSVLNLKQEHISACANLYIEVFNNAPWYEHWIIEIAEKRLNDIYLTPNFEGLIYANNGHIEGALLGNYEFYYNKVYYNLKEIFISPRVQKQGIGSKLLKALEERAALMNVNEVILITLRDKKTMNFYFKNSYNEMENMVLMQKEK</sequence>
<organism evidence="2 3">
    <name type="scientific">Natranaerovirga hydrolytica</name>
    <dbReference type="NCBI Taxonomy" id="680378"/>
    <lineage>
        <taxon>Bacteria</taxon>
        <taxon>Bacillati</taxon>
        <taxon>Bacillota</taxon>
        <taxon>Clostridia</taxon>
        <taxon>Lachnospirales</taxon>
        <taxon>Natranaerovirgaceae</taxon>
        <taxon>Natranaerovirga</taxon>
    </lineage>
</organism>
<dbReference type="Proteomes" id="UP000294545">
    <property type="component" value="Unassembled WGS sequence"/>
</dbReference>
<dbReference type="InterPro" id="IPR000182">
    <property type="entry name" value="GNAT_dom"/>
</dbReference>